<dbReference type="GO" id="GO:0009055">
    <property type="term" value="F:electron transfer activity"/>
    <property type="evidence" value="ECO:0007669"/>
    <property type="project" value="InterPro"/>
</dbReference>
<feature type="transmembrane region" description="Helical" evidence="14">
    <location>
        <begin position="104"/>
        <end position="127"/>
    </location>
</feature>
<dbReference type="InterPro" id="IPR011577">
    <property type="entry name" value="Cyt_b561_bac/Ni-Hgenase"/>
</dbReference>
<comment type="caution">
    <text evidence="16">The sequence shown here is derived from an EMBL/GenBank/DDBJ whole genome shotgun (WGS) entry which is preliminary data.</text>
</comment>
<sequence length="201" mass="21611">MQQTAASHVQRSSPDGNRKPATALRDNGLRFSPVTIALHWLVAALVLSIIAIELIGLVRPDADLARFANLLGALLFPVSVYRFWARVTSYHPLPLGTPNPVEVIVSRSVAVGLALAMVLLPIAAWLWKSAANIPLELPGGYVIPALIAPDRAAAGVLRVLFDVGSSAFLLGLALHLFGALKNHFVLKNDVLKRMLGKHVEL</sequence>
<dbReference type="GO" id="GO:0046872">
    <property type="term" value="F:metal ion binding"/>
    <property type="evidence" value="ECO:0007669"/>
    <property type="project" value="UniProtKB-KW"/>
</dbReference>
<dbReference type="AlphaFoldDB" id="A0A2N7WC92"/>
<organism evidence="16 17">
    <name type="scientific">Trinickia soli</name>
    <dbReference type="NCBI Taxonomy" id="380675"/>
    <lineage>
        <taxon>Bacteria</taxon>
        <taxon>Pseudomonadati</taxon>
        <taxon>Pseudomonadota</taxon>
        <taxon>Betaproteobacteria</taxon>
        <taxon>Burkholderiales</taxon>
        <taxon>Burkholderiaceae</taxon>
        <taxon>Trinickia</taxon>
    </lineage>
</organism>
<feature type="region of interest" description="Disordered" evidence="13">
    <location>
        <begin position="1"/>
        <end position="20"/>
    </location>
</feature>
<dbReference type="RefSeq" id="WP_102608604.1">
    <property type="nucleotide sequence ID" value="NZ_CADIKD010000016.1"/>
</dbReference>
<dbReference type="SUPFAM" id="SSF81342">
    <property type="entry name" value="Transmembrane di-heme cytochromes"/>
    <property type="match status" value="1"/>
</dbReference>
<accession>A0A2N7WC92</accession>
<evidence type="ECO:0000256" key="7">
    <source>
        <dbReference type="ARBA" id="ARBA00022723"/>
    </source>
</evidence>
<keyword evidence="10" id="KW-0408">Iron</keyword>
<keyword evidence="4" id="KW-1003">Cell membrane</keyword>
<evidence type="ECO:0000256" key="6">
    <source>
        <dbReference type="ARBA" id="ARBA00022692"/>
    </source>
</evidence>
<keyword evidence="11 14" id="KW-0472">Membrane</keyword>
<dbReference type="GO" id="GO:0022904">
    <property type="term" value="P:respiratory electron transport chain"/>
    <property type="evidence" value="ECO:0007669"/>
    <property type="project" value="InterPro"/>
</dbReference>
<evidence type="ECO:0000256" key="4">
    <source>
        <dbReference type="ARBA" id="ARBA00022475"/>
    </source>
</evidence>
<dbReference type="GO" id="GO:0005886">
    <property type="term" value="C:plasma membrane"/>
    <property type="evidence" value="ECO:0007669"/>
    <property type="project" value="UniProtKB-SubCell"/>
</dbReference>
<feature type="transmembrane region" description="Helical" evidence="14">
    <location>
        <begin position="67"/>
        <end position="84"/>
    </location>
</feature>
<feature type="transmembrane region" description="Helical" evidence="14">
    <location>
        <begin position="36"/>
        <end position="55"/>
    </location>
</feature>
<proteinExistence type="inferred from homology"/>
<reference evidence="16 17" key="1">
    <citation type="submission" date="2018-01" db="EMBL/GenBank/DDBJ databases">
        <title>Whole genome analyses suggest that Burkholderia sensu lato contains two further novel genera in the rhizoxinica-symbiotica group Mycetohabitans gen. nov., and Trinickia gen. nov.: implications for the evolution of diazotrophy and nodulation in the Burkholderiaceae.</title>
        <authorList>
            <person name="Estrada-de los Santos P."/>
            <person name="Palmer M."/>
            <person name="Chavez-Ramirez B."/>
            <person name="Beukes C."/>
            <person name="Steenkamp E.T."/>
            <person name="Hirsch A.M."/>
            <person name="Manyaka P."/>
            <person name="Maluk M."/>
            <person name="Lafos M."/>
            <person name="Crook M."/>
            <person name="Gross E."/>
            <person name="Simon M.F."/>
            <person name="Bueno dos Reis Junior F."/>
            <person name="Poole P.S."/>
            <person name="Venter S.N."/>
            <person name="James E.K."/>
        </authorList>
    </citation>
    <scope>NUCLEOTIDE SEQUENCE [LARGE SCALE GENOMIC DNA]</scope>
    <source>
        <strain evidence="16 17">GP25-8</strain>
    </source>
</reference>
<dbReference type="Proteomes" id="UP000235347">
    <property type="component" value="Unassembled WGS sequence"/>
</dbReference>
<evidence type="ECO:0000256" key="5">
    <source>
        <dbReference type="ARBA" id="ARBA00022617"/>
    </source>
</evidence>
<dbReference type="PANTHER" id="PTHR30529">
    <property type="entry name" value="CYTOCHROME B561"/>
    <property type="match status" value="1"/>
</dbReference>
<evidence type="ECO:0000313" key="17">
    <source>
        <dbReference type="Proteomes" id="UP000235347"/>
    </source>
</evidence>
<dbReference type="GO" id="GO:0020037">
    <property type="term" value="F:heme binding"/>
    <property type="evidence" value="ECO:0007669"/>
    <property type="project" value="TreeGrafter"/>
</dbReference>
<dbReference type="PANTHER" id="PTHR30529:SF1">
    <property type="entry name" value="CYTOCHROME B561 HOMOLOG 2"/>
    <property type="match status" value="1"/>
</dbReference>
<keyword evidence="17" id="KW-1185">Reference proteome</keyword>
<comment type="similarity">
    <text evidence="12">Belongs to the cytochrome b561 family.</text>
</comment>
<evidence type="ECO:0000256" key="3">
    <source>
        <dbReference type="ARBA" id="ARBA00022448"/>
    </source>
</evidence>
<evidence type="ECO:0000256" key="13">
    <source>
        <dbReference type="SAM" id="MobiDB-lite"/>
    </source>
</evidence>
<evidence type="ECO:0000313" key="16">
    <source>
        <dbReference type="EMBL" id="PMS27029.1"/>
    </source>
</evidence>
<feature type="compositionally biased region" description="Polar residues" evidence="13">
    <location>
        <begin position="1"/>
        <end position="15"/>
    </location>
</feature>
<evidence type="ECO:0000256" key="12">
    <source>
        <dbReference type="ARBA" id="ARBA00037975"/>
    </source>
</evidence>
<evidence type="ECO:0000256" key="14">
    <source>
        <dbReference type="SAM" id="Phobius"/>
    </source>
</evidence>
<dbReference type="InterPro" id="IPR052168">
    <property type="entry name" value="Cytochrome_b561_oxidase"/>
</dbReference>
<evidence type="ECO:0000256" key="8">
    <source>
        <dbReference type="ARBA" id="ARBA00022982"/>
    </source>
</evidence>
<keyword evidence="8" id="KW-0249">Electron transport</keyword>
<evidence type="ECO:0000256" key="1">
    <source>
        <dbReference type="ARBA" id="ARBA00001970"/>
    </source>
</evidence>
<feature type="domain" description="Cytochrome b561 bacterial/Ni-hydrogenase" evidence="15">
    <location>
        <begin position="30"/>
        <end position="196"/>
    </location>
</feature>
<comment type="subcellular location">
    <subcellularLocation>
        <location evidence="2">Cell membrane</location>
        <topology evidence="2">Multi-pass membrane protein</topology>
    </subcellularLocation>
</comment>
<evidence type="ECO:0000256" key="2">
    <source>
        <dbReference type="ARBA" id="ARBA00004651"/>
    </source>
</evidence>
<protein>
    <submittedName>
        <fullName evidence="16">Cytochrome B</fullName>
    </submittedName>
</protein>
<comment type="cofactor">
    <cofactor evidence="1">
        <name>heme b</name>
        <dbReference type="ChEBI" id="CHEBI:60344"/>
    </cofactor>
</comment>
<evidence type="ECO:0000259" key="15">
    <source>
        <dbReference type="Pfam" id="PF01292"/>
    </source>
</evidence>
<dbReference type="Pfam" id="PF01292">
    <property type="entry name" value="Ni_hydr_CYTB"/>
    <property type="match status" value="1"/>
</dbReference>
<dbReference type="InterPro" id="IPR016174">
    <property type="entry name" value="Di-haem_cyt_TM"/>
</dbReference>
<keyword evidence="5" id="KW-0349">Heme</keyword>
<gene>
    <name evidence="16" type="ORF">C0Z19_04470</name>
</gene>
<keyword evidence="9 14" id="KW-1133">Transmembrane helix</keyword>
<dbReference type="EMBL" id="PNYB01000003">
    <property type="protein sequence ID" value="PMS27029.1"/>
    <property type="molecule type" value="Genomic_DNA"/>
</dbReference>
<evidence type="ECO:0000256" key="10">
    <source>
        <dbReference type="ARBA" id="ARBA00023004"/>
    </source>
</evidence>
<evidence type="ECO:0000256" key="9">
    <source>
        <dbReference type="ARBA" id="ARBA00022989"/>
    </source>
</evidence>
<evidence type="ECO:0000256" key="11">
    <source>
        <dbReference type="ARBA" id="ARBA00023136"/>
    </source>
</evidence>
<name>A0A2N7WC92_9BURK</name>
<keyword evidence="6 14" id="KW-0812">Transmembrane</keyword>
<keyword evidence="3" id="KW-0813">Transport</keyword>
<keyword evidence="7" id="KW-0479">Metal-binding</keyword>